<evidence type="ECO:0000313" key="3">
    <source>
        <dbReference type="Proteomes" id="UP000544095"/>
    </source>
</evidence>
<proteinExistence type="predicted"/>
<dbReference type="Proteomes" id="UP000544095">
    <property type="component" value="Unassembled WGS sequence"/>
</dbReference>
<dbReference type="AlphaFoldDB" id="A0A8H5KID0"/>
<organism evidence="2 3">
    <name type="scientific">Fusarium pseudoanthophilum</name>
    <dbReference type="NCBI Taxonomy" id="48495"/>
    <lineage>
        <taxon>Eukaryota</taxon>
        <taxon>Fungi</taxon>
        <taxon>Dikarya</taxon>
        <taxon>Ascomycota</taxon>
        <taxon>Pezizomycotina</taxon>
        <taxon>Sordariomycetes</taxon>
        <taxon>Hypocreomycetidae</taxon>
        <taxon>Hypocreales</taxon>
        <taxon>Nectriaceae</taxon>
        <taxon>Fusarium</taxon>
        <taxon>Fusarium fujikuroi species complex</taxon>
    </lineage>
</organism>
<dbReference type="EMBL" id="JAAOAR010000907">
    <property type="protein sequence ID" value="KAF5572525.1"/>
    <property type="molecule type" value="Genomic_DNA"/>
</dbReference>
<feature type="coiled-coil region" evidence="1">
    <location>
        <begin position="97"/>
        <end position="124"/>
    </location>
</feature>
<sequence length="135" mass="15378">MVIDLTNFSITFSALTYASQCTITTQDSFKALREDNLRSLTRAHFEYKAVCGVVCATIETLSERVERKMLILNLQLALFGCEAFKAAVDDLRARHLMKFARHEVEALKERAEKKDEKNEAIVALKDLFQFVGNRS</sequence>
<evidence type="ECO:0000256" key="1">
    <source>
        <dbReference type="SAM" id="Coils"/>
    </source>
</evidence>
<gene>
    <name evidence="2" type="ORF">FPANT_13023</name>
</gene>
<keyword evidence="1" id="KW-0175">Coiled coil</keyword>
<keyword evidence="3" id="KW-1185">Reference proteome</keyword>
<accession>A0A8H5KID0</accession>
<reference evidence="2 3" key="1">
    <citation type="submission" date="2020-05" db="EMBL/GenBank/DDBJ databases">
        <title>Identification and distribution of gene clusters putatively required for synthesis of sphingolipid metabolism inhibitors in phylogenetically diverse species of the filamentous fungus Fusarium.</title>
        <authorList>
            <person name="Kim H.-S."/>
            <person name="Busman M."/>
            <person name="Brown D.W."/>
            <person name="Divon H."/>
            <person name="Uhlig S."/>
            <person name="Proctor R.H."/>
        </authorList>
    </citation>
    <scope>NUCLEOTIDE SEQUENCE [LARGE SCALE GENOMIC DNA]</scope>
    <source>
        <strain evidence="2 3">NRRL 25211</strain>
    </source>
</reference>
<protein>
    <submittedName>
        <fullName evidence="2">Uncharacterized protein</fullName>
    </submittedName>
</protein>
<name>A0A8H5KID0_9HYPO</name>
<comment type="caution">
    <text evidence="2">The sequence shown here is derived from an EMBL/GenBank/DDBJ whole genome shotgun (WGS) entry which is preliminary data.</text>
</comment>
<evidence type="ECO:0000313" key="2">
    <source>
        <dbReference type="EMBL" id="KAF5572525.1"/>
    </source>
</evidence>